<feature type="transmembrane region" description="Helical" evidence="7">
    <location>
        <begin position="161"/>
        <end position="184"/>
    </location>
</feature>
<feature type="transmembrane region" description="Helical" evidence="7">
    <location>
        <begin position="196"/>
        <end position="215"/>
    </location>
</feature>
<keyword evidence="4 7" id="KW-1133">Transmembrane helix</keyword>
<dbReference type="PANTHER" id="PTHR30482">
    <property type="entry name" value="HIGH-AFFINITY BRANCHED-CHAIN AMINO ACID TRANSPORT SYSTEM PERMEASE"/>
    <property type="match status" value="1"/>
</dbReference>
<feature type="transmembrane region" description="Helical" evidence="7">
    <location>
        <begin position="6"/>
        <end position="26"/>
    </location>
</feature>
<dbReference type="GeneID" id="81125012"/>
<feature type="transmembrane region" description="Helical" evidence="7">
    <location>
        <begin position="245"/>
        <end position="261"/>
    </location>
</feature>
<evidence type="ECO:0000256" key="2">
    <source>
        <dbReference type="ARBA" id="ARBA00022475"/>
    </source>
</evidence>
<feature type="region of interest" description="Disordered" evidence="6">
    <location>
        <begin position="410"/>
        <end position="430"/>
    </location>
</feature>
<dbReference type="AlphaFoldDB" id="A0ABD5WAL1"/>
<reference evidence="8 9" key="1">
    <citation type="journal article" date="2019" name="Int. J. Syst. Evol. Microbiol.">
        <title>The Global Catalogue of Microorganisms (GCM) 10K type strain sequencing project: providing services to taxonomists for standard genome sequencing and annotation.</title>
        <authorList>
            <consortium name="The Broad Institute Genomics Platform"/>
            <consortium name="The Broad Institute Genome Sequencing Center for Infectious Disease"/>
            <person name="Wu L."/>
            <person name="Ma J."/>
        </authorList>
    </citation>
    <scope>NUCLEOTIDE SEQUENCE [LARGE SCALE GENOMIC DNA]</scope>
    <source>
        <strain evidence="8 9">DT31</strain>
    </source>
</reference>
<feature type="transmembrane region" description="Helical" evidence="7">
    <location>
        <begin position="377"/>
        <end position="394"/>
    </location>
</feature>
<feature type="transmembrane region" description="Helical" evidence="7">
    <location>
        <begin position="297"/>
        <end position="318"/>
    </location>
</feature>
<dbReference type="RefSeq" id="WP_284033093.1">
    <property type="nucleotide sequence ID" value="NZ_CP126154.1"/>
</dbReference>
<dbReference type="CDD" id="cd06581">
    <property type="entry name" value="TM_PBP1_LivM_like"/>
    <property type="match status" value="1"/>
</dbReference>
<dbReference type="PANTHER" id="PTHR30482:SF10">
    <property type="entry name" value="HIGH-AFFINITY BRANCHED-CHAIN AMINO ACID TRANSPORT PROTEIN BRAE"/>
    <property type="match status" value="1"/>
</dbReference>
<evidence type="ECO:0000313" key="9">
    <source>
        <dbReference type="Proteomes" id="UP001596461"/>
    </source>
</evidence>
<keyword evidence="5 7" id="KW-0472">Membrane</keyword>
<comment type="caution">
    <text evidence="8">The sequence shown here is derived from an EMBL/GenBank/DDBJ whole genome shotgun (WGS) entry which is preliminary data.</text>
</comment>
<dbReference type="Proteomes" id="UP001596461">
    <property type="component" value="Unassembled WGS sequence"/>
</dbReference>
<evidence type="ECO:0000256" key="5">
    <source>
        <dbReference type="ARBA" id="ARBA00023136"/>
    </source>
</evidence>
<sequence>MALADFLITLLTFVAIYGLFGVGLNVKYGFTGLVDFGHVAYFMIGAYVTVVLTMPASVQGYGGIGGFDLPALFGALFPGGALVGWFVGIAGGMVAAALVSLLVGVPTLRLREDYLAITALGIATILTAVFENEEWLFNGPFGVRSVYQPLAGVFPVSLGSFTLNMVVLGGLSVVTFLAGGFLVVRYARDAGGRTRALVGAAAAVFVLWYFVQPLLGGGMVELQTNVMWLFDPTAGPEGGLDYDRFFLLFATALLGAGYWWVERTVNSPYGRVLRAVRDDEDVPKALGKDTYRYKIQAMMVGSGLGGAAGALYAIQLGFISPEQFASTLTFFAFTAVIIGGTANNAGVILGTAVFWLINSGTRFLNDFVPSEFSVQLAAARLMLIGALLIVILYYRPEGLLGEQEYDVGVADGDAPPDRTTGGVAGGGTDD</sequence>
<evidence type="ECO:0000256" key="1">
    <source>
        <dbReference type="ARBA" id="ARBA00004651"/>
    </source>
</evidence>
<dbReference type="Pfam" id="PF02653">
    <property type="entry name" value="BPD_transp_2"/>
    <property type="match status" value="1"/>
</dbReference>
<feature type="transmembrane region" description="Helical" evidence="7">
    <location>
        <begin position="330"/>
        <end position="357"/>
    </location>
</feature>
<name>A0ABD5WAL1_9EURY</name>
<protein>
    <submittedName>
        <fullName evidence="8">Branched-chain amino acid ABC transporter permease</fullName>
    </submittedName>
</protein>
<gene>
    <name evidence="8" type="ORF">ACFQL9_10455</name>
</gene>
<dbReference type="InterPro" id="IPR001851">
    <property type="entry name" value="ABC_transp_permease"/>
</dbReference>
<proteinExistence type="predicted"/>
<comment type="subcellular location">
    <subcellularLocation>
        <location evidence="1">Cell membrane</location>
        <topology evidence="1">Multi-pass membrane protein</topology>
    </subcellularLocation>
</comment>
<dbReference type="InterPro" id="IPR043428">
    <property type="entry name" value="LivM-like"/>
</dbReference>
<dbReference type="EMBL" id="JBHTAH010000008">
    <property type="protein sequence ID" value="MFC7070061.1"/>
    <property type="molecule type" value="Genomic_DNA"/>
</dbReference>
<keyword evidence="3 7" id="KW-0812">Transmembrane</keyword>
<evidence type="ECO:0000256" key="6">
    <source>
        <dbReference type="SAM" id="MobiDB-lite"/>
    </source>
</evidence>
<evidence type="ECO:0000313" key="8">
    <source>
        <dbReference type="EMBL" id="MFC7070061.1"/>
    </source>
</evidence>
<feature type="transmembrane region" description="Helical" evidence="7">
    <location>
        <begin position="82"/>
        <end position="102"/>
    </location>
</feature>
<feature type="transmembrane region" description="Helical" evidence="7">
    <location>
        <begin position="38"/>
        <end position="62"/>
    </location>
</feature>
<keyword evidence="9" id="KW-1185">Reference proteome</keyword>
<evidence type="ECO:0000256" key="3">
    <source>
        <dbReference type="ARBA" id="ARBA00022692"/>
    </source>
</evidence>
<accession>A0ABD5WAL1</accession>
<feature type="transmembrane region" description="Helical" evidence="7">
    <location>
        <begin position="114"/>
        <end position="130"/>
    </location>
</feature>
<evidence type="ECO:0000256" key="4">
    <source>
        <dbReference type="ARBA" id="ARBA00022989"/>
    </source>
</evidence>
<organism evidence="8 9">
    <name type="scientific">Halobaculum lipolyticum</name>
    <dbReference type="NCBI Taxonomy" id="3032001"/>
    <lineage>
        <taxon>Archaea</taxon>
        <taxon>Methanobacteriati</taxon>
        <taxon>Methanobacteriota</taxon>
        <taxon>Stenosarchaea group</taxon>
        <taxon>Halobacteria</taxon>
        <taxon>Halobacteriales</taxon>
        <taxon>Haloferacaceae</taxon>
        <taxon>Halobaculum</taxon>
    </lineage>
</organism>
<evidence type="ECO:0000256" key="7">
    <source>
        <dbReference type="SAM" id="Phobius"/>
    </source>
</evidence>
<keyword evidence="2" id="KW-1003">Cell membrane</keyword>
<dbReference type="GO" id="GO:0005886">
    <property type="term" value="C:plasma membrane"/>
    <property type="evidence" value="ECO:0007669"/>
    <property type="project" value="UniProtKB-SubCell"/>
</dbReference>